<reference evidence="2 3" key="1">
    <citation type="submission" date="2024-02" db="EMBL/GenBank/DDBJ databases">
        <title>Herpetosiphon gulosus NBRC 112829.</title>
        <authorList>
            <person name="Ichikawa N."/>
            <person name="Katano-Makiyama Y."/>
            <person name="Hidaka K."/>
        </authorList>
    </citation>
    <scope>NUCLEOTIDE SEQUENCE [LARGE SCALE GENOMIC DNA]</scope>
    <source>
        <strain evidence="2 3">NBRC 112829</strain>
    </source>
</reference>
<feature type="chain" id="PRO_5045825800" evidence="1">
    <location>
        <begin position="23"/>
        <end position="641"/>
    </location>
</feature>
<evidence type="ECO:0000313" key="2">
    <source>
        <dbReference type="EMBL" id="GAA5530883.1"/>
    </source>
</evidence>
<proteinExistence type="predicted"/>
<keyword evidence="1" id="KW-0732">Signal</keyword>
<evidence type="ECO:0000256" key="1">
    <source>
        <dbReference type="SAM" id="SignalP"/>
    </source>
</evidence>
<keyword evidence="3" id="KW-1185">Reference proteome</keyword>
<evidence type="ECO:0000313" key="3">
    <source>
        <dbReference type="Proteomes" id="UP001428290"/>
    </source>
</evidence>
<dbReference type="EMBL" id="BAABRU010000026">
    <property type="protein sequence ID" value="GAA5530883.1"/>
    <property type="molecule type" value="Genomic_DNA"/>
</dbReference>
<feature type="signal peptide" evidence="1">
    <location>
        <begin position="1"/>
        <end position="22"/>
    </location>
</feature>
<comment type="caution">
    <text evidence="2">The sequence shown here is derived from an EMBL/GenBank/DDBJ whole genome shotgun (WGS) entry which is preliminary data.</text>
</comment>
<dbReference type="Proteomes" id="UP001428290">
    <property type="component" value="Unassembled WGS sequence"/>
</dbReference>
<sequence length="641" mass="71355">MKRWILFVLMVASLGLPQASSAAEQQCFEQTGFCIEGRFAEYWQQNGGLQVFGYPLSSAQDVYNQDSQKAFLTQQFERARFELHPEFAAPYDVLLGRLGDDLLRYRNIDSPMLPREAGAKSGCLWFETTGHNVCNQANGLGFMSYWQNHGLNDPKLDSFGRSLQLFGYPLTEPAMETNANGDSVLTQHFERARFEWHPNQPDQFKVLLGLVGKELHQLPYSASGEPFELTLVGDQLFFTADDGVHGRELWTSDGTEAGTRLVKDLEVGAESNWPHQLAAAKHGVFFVQFNTTAYELWFSDGSANNTRIVKSIQADYNPYMTNLVALGDGVLFFANDGLSGMEPWYSDGTEAGTRLLRDINPGAGHSNVETGYSYFWAEYTPMAGGMAFLARNAQAGAQVWWTDGTAAGTRQISNFAGEIHSVFELEPLDAQHLIVAASNEGTFGIWKLNIHTGEQQNLANYPWITGSIRNPIPASQLTQVNGEVFYTVMSQGVGTSLWRTNGQKAQAIDLAGKSPYRLLSANNTFYLQLYQGTEQAGWWILNADASLSQFSPLDLIIADTGQGLIGWELLSNRVRVYRSTSDYQAMHYQGSVLSQSSFTFYPSDTASNSQRSFFSLPDQQHGMELWVSDAQGLRLLKDIRP</sequence>
<dbReference type="InterPro" id="IPR030916">
    <property type="entry name" value="ELWxxDGT_rpt"/>
</dbReference>
<organism evidence="2 3">
    <name type="scientific">Herpetosiphon gulosus</name>
    <dbReference type="NCBI Taxonomy" id="1973496"/>
    <lineage>
        <taxon>Bacteria</taxon>
        <taxon>Bacillati</taxon>
        <taxon>Chloroflexota</taxon>
        <taxon>Chloroflexia</taxon>
        <taxon>Herpetosiphonales</taxon>
        <taxon>Herpetosiphonaceae</taxon>
        <taxon>Herpetosiphon</taxon>
    </lineage>
</organism>
<dbReference type="NCBIfam" id="TIGR04534">
    <property type="entry name" value="ELWxxDGT_rpt"/>
    <property type="match status" value="1"/>
</dbReference>
<protein>
    <submittedName>
        <fullName evidence="2">Uncharacterized protein</fullName>
    </submittedName>
</protein>
<accession>A0ABP9X670</accession>
<name>A0ABP9X670_9CHLR</name>
<gene>
    <name evidence="2" type="ORF">Hgul01_04707</name>
</gene>